<dbReference type="EMBL" id="MU152815">
    <property type="protein sequence ID" value="KAF9440143.1"/>
    <property type="molecule type" value="Genomic_DNA"/>
</dbReference>
<name>A0A9P5WWK4_9AGAR</name>
<feature type="non-terminal residue" evidence="2">
    <location>
        <position position="145"/>
    </location>
</feature>
<sequence length="145" mass="15686">MSRRAGHWVLQEETIQHGRSSRDIVTVTVVAFIKFVKPARDTRLTPVLVSMPFLVSFKGLVGRFSRDDGQREDSRSPVPSYSRAEANIDPAQCPPAPAPPAHVPSIIDNHHPENTGSTVPTTVVLVQQPPVGIHNTAASSAVPPE</sequence>
<organism evidence="2 3">
    <name type="scientific">Macrolepiota fuliginosa MF-IS2</name>
    <dbReference type="NCBI Taxonomy" id="1400762"/>
    <lineage>
        <taxon>Eukaryota</taxon>
        <taxon>Fungi</taxon>
        <taxon>Dikarya</taxon>
        <taxon>Basidiomycota</taxon>
        <taxon>Agaricomycotina</taxon>
        <taxon>Agaricomycetes</taxon>
        <taxon>Agaricomycetidae</taxon>
        <taxon>Agaricales</taxon>
        <taxon>Agaricineae</taxon>
        <taxon>Agaricaceae</taxon>
        <taxon>Macrolepiota</taxon>
    </lineage>
</organism>
<reference evidence="2" key="1">
    <citation type="submission" date="2020-11" db="EMBL/GenBank/DDBJ databases">
        <authorList>
            <consortium name="DOE Joint Genome Institute"/>
            <person name="Ahrendt S."/>
            <person name="Riley R."/>
            <person name="Andreopoulos W."/>
            <person name="Labutti K."/>
            <person name="Pangilinan J."/>
            <person name="Ruiz-Duenas F.J."/>
            <person name="Barrasa J.M."/>
            <person name="Sanchez-Garcia M."/>
            <person name="Camarero S."/>
            <person name="Miyauchi S."/>
            <person name="Serrano A."/>
            <person name="Linde D."/>
            <person name="Babiker R."/>
            <person name="Drula E."/>
            <person name="Ayuso-Fernandez I."/>
            <person name="Pacheco R."/>
            <person name="Padilla G."/>
            <person name="Ferreira P."/>
            <person name="Barriuso J."/>
            <person name="Kellner H."/>
            <person name="Castanera R."/>
            <person name="Alfaro M."/>
            <person name="Ramirez L."/>
            <person name="Pisabarro A.G."/>
            <person name="Kuo A."/>
            <person name="Tritt A."/>
            <person name="Lipzen A."/>
            <person name="He G."/>
            <person name="Yan M."/>
            <person name="Ng V."/>
            <person name="Cullen D."/>
            <person name="Martin F."/>
            <person name="Rosso M.-N."/>
            <person name="Henrissat B."/>
            <person name="Hibbett D."/>
            <person name="Martinez A.T."/>
            <person name="Grigoriev I.V."/>
        </authorList>
    </citation>
    <scope>NUCLEOTIDE SEQUENCE</scope>
    <source>
        <strain evidence="2">MF-IS2</strain>
    </source>
</reference>
<feature type="compositionally biased region" description="Basic and acidic residues" evidence="1">
    <location>
        <begin position="64"/>
        <end position="75"/>
    </location>
</feature>
<protein>
    <submittedName>
        <fullName evidence="2">Uncharacterized protein</fullName>
    </submittedName>
</protein>
<dbReference type="AlphaFoldDB" id="A0A9P5WWK4"/>
<accession>A0A9P5WWK4</accession>
<evidence type="ECO:0000256" key="1">
    <source>
        <dbReference type="SAM" id="MobiDB-lite"/>
    </source>
</evidence>
<proteinExistence type="predicted"/>
<gene>
    <name evidence="2" type="ORF">P691DRAFT_780145</name>
</gene>
<dbReference type="Proteomes" id="UP000807342">
    <property type="component" value="Unassembled WGS sequence"/>
</dbReference>
<keyword evidence="3" id="KW-1185">Reference proteome</keyword>
<evidence type="ECO:0000313" key="3">
    <source>
        <dbReference type="Proteomes" id="UP000807342"/>
    </source>
</evidence>
<evidence type="ECO:0000313" key="2">
    <source>
        <dbReference type="EMBL" id="KAF9440143.1"/>
    </source>
</evidence>
<feature type="compositionally biased region" description="Pro residues" evidence="1">
    <location>
        <begin position="92"/>
        <end position="102"/>
    </location>
</feature>
<comment type="caution">
    <text evidence="2">The sequence shown here is derived from an EMBL/GenBank/DDBJ whole genome shotgun (WGS) entry which is preliminary data.</text>
</comment>
<feature type="region of interest" description="Disordered" evidence="1">
    <location>
        <begin position="64"/>
        <end position="118"/>
    </location>
</feature>